<protein>
    <submittedName>
        <fullName evidence="2">Uncharacterized protein</fullName>
    </submittedName>
</protein>
<reference evidence="2 3" key="1">
    <citation type="journal article" date="2014" name="FEMS Microbiol. Lett.">
        <title>Genome sequencing analysis reveals virulence-related gene content of Ochrobactrum intermedium strain 229E, a urease-positive strain isolated from the human gastric niche.</title>
        <authorList>
            <person name="Kulkarni G.J."/>
            <person name="Shetty S."/>
            <person name="Dharne M.S."/>
            <person name="Shouche Y.S."/>
        </authorList>
    </citation>
    <scope>NUCLEOTIDE SEQUENCE [LARGE SCALE GENOMIC DNA]</scope>
    <source>
        <strain evidence="2 3">229E</strain>
    </source>
</reference>
<dbReference type="Proteomes" id="UP000016842">
    <property type="component" value="Unassembled WGS sequence"/>
</dbReference>
<sequence>MHPERAHPIQVFKISAADGIADLFAAADLDATRQNPLFRESAGENQRDSMQHGLEAFS</sequence>
<dbReference type="EMBL" id="ASXJ01000159">
    <property type="protein sequence ID" value="ERM01510.1"/>
    <property type="molecule type" value="Genomic_DNA"/>
</dbReference>
<feature type="compositionally biased region" description="Basic and acidic residues" evidence="1">
    <location>
        <begin position="41"/>
        <end position="50"/>
    </location>
</feature>
<feature type="region of interest" description="Disordered" evidence="1">
    <location>
        <begin position="37"/>
        <end position="58"/>
    </location>
</feature>
<proteinExistence type="predicted"/>
<comment type="caution">
    <text evidence="2">The sequence shown here is derived from an EMBL/GenBank/DDBJ whole genome shotgun (WGS) entry which is preliminary data.</text>
</comment>
<dbReference type="AlphaFoldDB" id="U4V6A1"/>
<evidence type="ECO:0000313" key="2">
    <source>
        <dbReference type="EMBL" id="ERM01510.1"/>
    </source>
</evidence>
<evidence type="ECO:0000313" key="3">
    <source>
        <dbReference type="Proteomes" id="UP000016842"/>
    </source>
</evidence>
<name>U4V6A1_9HYPH</name>
<accession>U4V6A1</accession>
<evidence type="ECO:0000256" key="1">
    <source>
        <dbReference type="SAM" id="MobiDB-lite"/>
    </source>
</evidence>
<organism evidence="2 3">
    <name type="scientific">Brucella intermedia 229E</name>
    <dbReference type="NCBI Taxonomy" id="1337887"/>
    <lineage>
        <taxon>Bacteria</taxon>
        <taxon>Pseudomonadati</taxon>
        <taxon>Pseudomonadota</taxon>
        <taxon>Alphaproteobacteria</taxon>
        <taxon>Hyphomicrobiales</taxon>
        <taxon>Brucellaceae</taxon>
        <taxon>Brucella/Ochrobactrum group</taxon>
        <taxon>Brucella</taxon>
    </lineage>
</organism>
<gene>
    <name evidence="2" type="ORF">Q644_21180</name>
</gene>